<dbReference type="InterPro" id="IPR036005">
    <property type="entry name" value="Creatinase/aminopeptidase-like"/>
</dbReference>
<organism evidence="2 3">
    <name type="scientific">Gemmata algarum</name>
    <dbReference type="NCBI Taxonomy" id="2975278"/>
    <lineage>
        <taxon>Bacteria</taxon>
        <taxon>Pseudomonadati</taxon>
        <taxon>Planctomycetota</taxon>
        <taxon>Planctomycetia</taxon>
        <taxon>Gemmatales</taxon>
        <taxon>Gemmataceae</taxon>
        <taxon>Gemmata</taxon>
    </lineage>
</organism>
<dbReference type="SUPFAM" id="SSF55920">
    <property type="entry name" value="Creatinase/aminopeptidase"/>
    <property type="match status" value="1"/>
</dbReference>
<reference evidence="3" key="1">
    <citation type="journal article" date="2023" name="Mar. Drugs">
        <title>Gemmata algarum, a Novel Planctomycete Isolated from an Algal Mat, Displays Antimicrobial Activity.</title>
        <authorList>
            <person name="Kumar G."/>
            <person name="Kallscheuer N."/>
            <person name="Kashif M."/>
            <person name="Ahamad S."/>
            <person name="Jagadeeshwari U."/>
            <person name="Pannikurungottu S."/>
            <person name="Haufschild T."/>
            <person name="Kabuu M."/>
            <person name="Sasikala C."/>
            <person name="Jogler C."/>
            <person name="Ramana C."/>
        </authorList>
    </citation>
    <scope>NUCLEOTIDE SEQUENCE [LARGE SCALE GENOMIC DNA]</scope>
    <source>
        <strain evidence="3">JC673</strain>
    </source>
</reference>
<sequence>MLTAEGCRARRQRFLDRLPPSHPVVLADPLHLRYFANFYVDAISSSADFGGLLVINSDGHATLYHDAKLPGGVAKAHADAVEKLPWYTGQEPELAPRRLVLRPALEANGGRVHDSIADPIGPQVIKLVSELRRAKDPDEVELLKTCMKASDAGHAWGLANIKPGITELAAYAGVAAAAYASLGQFTTVYGDFTVSPGSKKRGGPPTPHVLEAGELFILDYSVIVQGYRSDFTNTICVGGQPTADQQRLMDLSLAAIAAGAKELKAGVTCQHVYDAMRAVFAAAGMAEFFTTHGGHGLGISHPEPPFIVRHSTETLIAGDVVTLEPGLYVDGIGGLRIEHNYLVTEQGAEQLSNHRIALS</sequence>
<accession>A0ABU5F849</accession>
<dbReference type="PANTHER" id="PTHR46112">
    <property type="entry name" value="AMINOPEPTIDASE"/>
    <property type="match status" value="1"/>
</dbReference>
<dbReference type="Pfam" id="PF00557">
    <property type="entry name" value="Peptidase_M24"/>
    <property type="match status" value="1"/>
</dbReference>
<dbReference type="PANTHER" id="PTHR46112:SF2">
    <property type="entry name" value="XAA-PRO AMINOPEPTIDASE P-RELATED"/>
    <property type="match status" value="1"/>
</dbReference>
<comment type="caution">
    <text evidence="2">The sequence shown here is derived from an EMBL/GenBank/DDBJ whole genome shotgun (WGS) entry which is preliminary data.</text>
</comment>
<dbReference type="Gene3D" id="3.90.230.10">
    <property type="entry name" value="Creatinase/methionine aminopeptidase superfamily"/>
    <property type="match status" value="1"/>
</dbReference>
<feature type="domain" description="Peptidase M24" evidence="1">
    <location>
        <begin position="141"/>
        <end position="345"/>
    </location>
</feature>
<dbReference type="Proteomes" id="UP001272242">
    <property type="component" value="Unassembled WGS sequence"/>
</dbReference>
<name>A0ABU5F849_9BACT</name>
<evidence type="ECO:0000313" key="3">
    <source>
        <dbReference type="Proteomes" id="UP001272242"/>
    </source>
</evidence>
<dbReference type="EMBL" id="JAXBLV010000226">
    <property type="protein sequence ID" value="MDY3562962.1"/>
    <property type="molecule type" value="Genomic_DNA"/>
</dbReference>
<evidence type="ECO:0000259" key="1">
    <source>
        <dbReference type="Pfam" id="PF00557"/>
    </source>
</evidence>
<evidence type="ECO:0000313" key="2">
    <source>
        <dbReference type="EMBL" id="MDY3562962.1"/>
    </source>
</evidence>
<dbReference type="RefSeq" id="WP_320689230.1">
    <property type="nucleotide sequence ID" value="NZ_JAXBLV010000226.1"/>
</dbReference>
<dbReference type="InterPro" id="IPR000994">
    <property type="entry name" value="Pept_M24"/>
</dbReference>
<proteinExistence type="predicted"/>
<protein>
    <submittedName>
        <fullName evidence="2">Xaa-Pro peptidase family protein</fullName>
    </submittedName>
</protein>
<gene>
    <name evidence="2" type="ORF">R5W23_004445</name>
</gene>
<keyword evidence="3" id="KW-1185">Reference proteome</keyword>
<dbReference type="InterPro" id="IPR050659">
    <property type="entry name" value="Peptidase_M24B"/>
</dbReference>